<evidence type="ECO:0000313" key="3">
    <source>
        <dbReference type="Proteomes" id="UP000295500"/>
    </source>
</evidence>
<dbReference type="InterPro" id="IPR051943">
    <property type="entry name" value="TRAFAC_Dynamin-like_GTPase"/>
</dbReference>
<feature type="domain" description="Dynamin N-terminal" evidence="1">
    <location>
        <begin position="49"/>
        <end position="205"/>
    </location>
</feature>
<dbReference type="InterPro" id="IPR027417">
    <property type="entry name" value="P-loop_NTPase"/>
</dbReference>
<comment type="caution">
    <text evidence="2">The sequence shown here is derived from an EMBL/GenBank/DDBJ whole genome shotgun (WGS) entry which is preliminary data.</text>
</comment>
<dbReference type="OrthoDB" id="9802035at2"/>
<dbReference type="RefSeq" id="WP_133528666.1">
    <property type="nucleotide sequence ID" value="NZ_SNXO01000022.1"/>
</dbReference>
<dbReference type="EMBL" id="SNXO01000022">
    <property type="protein sequence ID" value="TDP54372.1"/>
    <property type="molecule type" value="Genomic_DNA"/>
</dbReference>
<keyword evidence="3" id="KW-1185">Reference proteome</keyword>
<dbReference type="CDD" id="cd09912">
    <property type="entry name" value="DLP_2"/>
    <property type="match status" value="1"/>
</dbReference>
<dbReference type="AlphaFoldDB" id="A0A4V3CR36"/>
<protein>
    <submittedName>
        <fullName evidence="2">Small GTP-binding protein</fullName>
    </submittedName>
</protein>
<organism evidence="2 3">
    <name type="scientific">Aminicella lysinilytica</name>
    <dbReference type="NCBI Taxonomy" id="433323"/>
    <lineage>
        <taxon>Bacteria</taxon>
        <taxon>Bacillati</taxon>
        <taxon>Bacillota</taxon>
        <taxon>Clostridia</taxon>
        <taxon>Peptostreptococcales</taxon>
        <taxon>Anaerovoracaceae</taxon>
        <taxon>Aminicella</taxon>
    </lineage>
</organism>
<evidence type="ECO:0000259" key="1">
    <source>
        <dbReference type="Pfam" id="PF00350"/>
    </source>
</evidence>
<dbReference type="PANTHER" id="PTHR43681:SF1">
    <property type="entry name" value="SARCALUMENIN"/>
    <property type="match status" value="1"/>
</dbReference>
<dbReference type="SUPFAM" id="SSF52540">
    <property type="entry name" value="P-loop containing nucleoside triphosphate hydrolases"/>
    <property type="match status" value="1"/>
</dbReference>
<dbReference type="InterPro" id="IPR045063">
    <property type="entry name" value="Dynamin_N"/>
</dbReference>
<evidence type="ECO:0000313" key="2">
    <source>
        <dbReference type="EMBL" id="TDP54372.1"/>
    </source>
</evidence>
<dbReference type="Gene3D" id="3.40.50.300">
    <property type="entry name" value="P-loop containing nucleotide triphosphate hydrolases"/>
    <property type="match status" value="1"/>
</dbReference>
<dbReference type="PANTHER" id="PTHR43681">
    <property type="entry name" value="TRANSMEMBRANE GTPASE FZO"/>
    <property type="match status" value="1"/>
</dbReference>
<dbReference type="Proteomes" id="UP000295500">
    <property type="component" value="Unassembled WGS sequence"/>
</dbReference>
<dbReference type="Pfam" id="PF00350">
    <property type="entry name" value="Dynamin_N"/>
    <property type="match status" value="1"/>
</dbReference>
<reference evidence="2 3" key="1">
    <citation type="submission" date="2019-03" db="EMBL/GenBank/DDBJ databases">
        <title>Genomic Encyclopedia of Type Strains, Phase IV (KMG-IV): sequencing the most valuable type-strain genomes for metagenomic binning, comparative biology and taxonomic classification.</title>
        <authorList>
            <person name="Goeker M."/>
        </authorList>
    </citation>
    <scope>NUCLEOTIDE SEQUENCE [LARGE SCALE GENOMIC DNA]</scope>
    <source>
        <strain evidence="2 3">DSM 28287</strain>
    </source>
</reference>
<sequence>MLSKPIKEMTILEKTNMAYDLMKDDDAVKGQAAQVETLLEKLKSEDITVAVIGQFKRGKSALANRILGDDVLPVGIVPITSAVTKVRYGKRQAEVHYENGVVEPVEFERLHEFISEQENSNNELGVQSVELKTPSKFLKNGLTFVDTPGVGSYHKNNTEVAYEHMKESDAVIFLLSVDSPINQIEIDFLKNTKEFAAKFYFAVNKIDVVSEAELKAYTDYCGMLLKQLMGKDDVRLFPVSAKTGQGIDDLKDAVLRDCKKNTREIMEASTAKKLADVINSAATQLDFYWSAMNLEYKELDKRFAAINKTLEDVRSKADACEGNFDVHLNEYKLMLSETVKDLFGMEYHYEIDTVRYGVIDMDREDFLKNVDDLCDDLTKTLDRILLYREENAYTVCHRINAINRLSRNLRRIRDSLTGERR</sequence>
<gene>
    <name evidence="2" type="ORF">EV211_1229</name>
</gene>
<accession>A0A4V3CR36</accession>
<name>A0A4V3CR36_9FIRM</name>
<proteinExistence type="predicted"/>